<sequence length="262" mass="30270">MSLMFDSAHILSEDKSRKLFRNVLIFSQVVGVLAFICAAVWMGTFEDGGYAWNENPEKQFHYHPTFMTMGFIFLYGEALVVYRALRYEPKRITKLIHMAIHSMVIIFVIVALKAAWDSHDYHKDAQGNLDPLPNLMSLHSWIGITIVCAYFLQYATGFYTYFLPGTSLQTRQALMPFHQLFGVIIFVIVTINALVGISERAAWKHTCWTHDKEMCGKHFMSNMLGVCILLYSSSIVMIVMNPRWKRRPLPEEESLHRLSDFE</sequence>
<proteinExistence type="predicted"/>
<protein>
    <submittedName>
        <fullName evidence="2">Cytochrome b561 domain-containing protein</fullName>
    </submittedName>
</protein>
<name>A0AC35TYW9_9BILA</name>
<dbReference type="Proteomes" id="UP000095286">
    <property type="component" value="Unplaced"/>
</dbReference>
<accession>A0AC35TYW9</accession>
<evidence type="ECO:0000313" key="1">
    <source>
        <dbReference type="Proteomes" id="UP000095286"/>
    </source>
</evidence>
<organism evidence="1 2">
    <name type="scientific">Rhabditophanes sp. KR3021</name>
    <dbReference type="NCBI Taxonomy" id="114890"/>
    <lineage>
        <taxon>Eukaryota</taxon>
        <taxon>Metazoa</taxon>
        <taxon>Ecdysozoa</taxon>
        <taxon>Nematoda</taxon>
        <taxon>Chromadorea</taxon>
        <taxon>Rhabditida</taxon>
        <taxon>Tylenchina</taxon>
        <taxon>Panagrolaimomorpha</taxon>
        <taxon>Strongyloidoidea</taxon>
        <taxon>Alloionematidae</taxon>
        <taxon>Rhabditophanes</taxon>
    </lineage>
</organism>
<dbReference type="WBParaSite" id="RSKR_0000564200.1">
    <property type="protein sequence ID" value="RSKR_0000564200.1"/>
    <property type="gene ID" value="RSKR_0000564200"/>
</dbReference>
<reference evidence="2" key="1">
    <citation type="submission" date="2016-11" db="UniProtKB">
        <authorList>
            <consortium name="WormBaseParasite"/>
        </authorList>
    </citation>
    <scope>IDENTIFICATION</scope>
    <source>
        <strain evidence="2">KR3021</strain>
    </source>
</reference>
<evidence type="ECO:0000313" key="2">
    <source>
        <dbReference type="WBParaSite" id="RSKR_0000564200.1"/>
    </source>
</evidence>